<dbReference type="AlphaFoldDB" id="A0AAE1BA02"/>
<sequence>MSVILHGAACLRLLQCQQTAREPKHFLACPTTVTDVLISTSLPHQSIPGVLLSSRLIGHFPSFSVPLVVPQWFTGPQETALTGALGVICSGWAVG</sequence>
<gene>
    <name evidence="1" type="ORF">RRG08_015797</name>
</gene>
<keyword evidence="2" id="KW-1185">Reference proteome</keyword>
<name>A0AAE1BA02_9GAST</name>
<dbReference type="Proteomes" id="UP001283361">
    <property type="component" value="Unassembled WGS sequence"/>
</dbReference>
<comment type="caution">
    <text evidence="1">The sequence shown here is derived from an EMBL/GenBank/DDBJ whole genome shotgun (WGS) entry which is preliminary data.</text>
</comment>
<organism evidence="1 2">
    <name type="scientific">Elysia crispata</name>
    <name type="common">lettuce slug</name>
    <dbReference type="NCBI Taxonomy" id="231223"/>
    <lineage>
        <taxon>Eukaryota</taxon>
        <taxon>Metazoa</taxon>
        <taxon>Spiralia</taxon>
        <taxon>Lophotrochozoa</taxon>
        <taxon>Mollusca</taxon>
        <taxon>Gastropoda</taxon>
        <taxon>Heterobranchia</taxon>
        <taxon>Euthyneura</taxon>
        <taxon>Panpulmonata</taxon>
        <taxon>Sacoglossa</taxon>
        <taxon>Placobranchoidea</taxon>
        <taxon>Plakobranchidae</taxon>
        <taxon>Elysia</taxon>
    </lineage>
</organism>
<evidence type="ECO:0000313" key="2">
    <source>
        <dbReference type="Proteomes" id="UP001283361"/>
    </source>
</evidence>
<reference evidence="1" key="1">
    <citation type="journal article" date="2023" name="G3 (Bethesda)">
        <title>A reference genome for the long-term kleptoplast-retaining sea slug Elysia crispata morphotype clarki.</title>
        <authorList>
            <person name="Eastman K.E."/>
            <person name="Pendleton A.L."/>
            <person name="Shaikh M.A."/>
            <person name="Suttiyut T."/>
            <person name="Ogas R."/>
            <person name="Tomko P."/>
            <person name="Gavelis G."/>
            <person name="Widhalm J.R."/>
            <person name="Wisecaver J.H."/>
        </authorList>
    </citation>
    <scope>NUCLEOTIDE SEQUENCE</scope>
    <source>
        <strain evidence="1">ECLA1</strain>
    </source>
</reference>
<dbReference type="EMBL" id="JAWDGP010000229">
    <property type="protein sequence ID" value="KAK3802509.1"/>
    <property type="molecule type" value="Genomic_DNA"/>
</dbReference>
<evidence type="ECO:0000313" key="1">
    <source>
        <dbReference type="EMBL" id="KAK3802509.1"/>
    </source>
</evidence>
<protein>
    <submittedName>
        <fullName evidence="1">Uncharacterized protein</fullName>
    </submittedName>
</protein>
<accession>A0AAE1BA02</accession>
<proteinExistence type="predicted"/>